<dbReference type="PANTHER" id="PTHR12203:SF105">
    <property type="entry name" value="OS08G0101800 PROTEIN"/>
    <property type="match status" value="1"/>
</dbReference>
<name>A0AAQ3QN38_9LILI</name>
<protein>
    <submittedName>
        <fullName evidence="3">Protein O-glucosyltransferase 1</fullName>
    </submittedName>
</protein>
<dbReference type="InterPro" id="IPR000477">
    <property type="entry name" value="RT_dom"/>
</dbReference>
<evidence type="ECO:0000313" key="4">
    <source>
        <dbReference type="Proteomes" id="UP001327560"/>
    </source>
</evidence>
<keyword evidence="1" id="KW-0812">Transmembrane</keyword>
<dbReference type="AlphaFoldDB" id="A0AAQ3QN38"/>
<proteinExistence type="predicted"/>
<dbReference type="InterPro" id="IPR043502">
    <property type="entry name" value="DNA/RNA_pol_sf"/>
</dbReference>
<feature type="domain" description="Glycosyl transferase CAP10" evidence="2">
    <location>
        <begin position="452"/>
        <end position="702"/>
    </location>
</feature>
<dbReference type="Pfam" id="PF05686">
    <property type="entry name" value="Glyco_transf_90"/>
    <property type="match status" value="1"/>
</dbReference>
<evidence type="ECO:0000256" key="1">
    <source>
        <dbReference type="SAM" id="Phobius"/>
    </source>
</evidence>
<feature type="transmembrane region" description="Helical" evidence="1">
    <location>
        <begin position="301"/>
        <end position="320"/>
    </location>
</feature>
<dbReference type="Pfam" id="PF00078">
    <property type="entry name" value="RVT_1"/>
    <property type="match status" value="1"/>
</dbReference>
<dbReference type="Proteomes" id="UP001327560">
    <property type="component" value="Chromosome 8"/>
</dbReference>
<dbReference type="SMART" id="SM00672">
    <property type="entry name" value="CAP10"/>
    <property type="match status" value="1"/>
</dbReference>
<keyword evidence="1" id="KW-0472">Membrane</keyword>
<dbReference type="InterPro" id="IPR051091">
    <property type="entry name" value="O-Glucosyltr/Glycosyltrsf_90"/>
</dbReference>
<dbReference type="PANTHER" id="PTHR12203">
    <property type="entry name" value="KDEL LYS-ASP-GLU-LEU CONTAINING - RELATED"/>
    <property type="match status" value="1"/>
</dbReference>
<accession>A0AAQ3QN38</accession>
<gene>
    <name evidence="3" type="ORF">Cni_G26146</name>
</gene>
<dbReference type="SUPFAM" id="SSF56672">
    <property type="entry name" value="DNA/RNA polymerases"/>
    <property type="match status" value="1"/>
</dbReference>
<evidence type="ECO:0000259" key="2">
    <source>
        <dbReference type="SMART" id="SM00672"/>
    </source>
</evidence>
<keyword evidence="4" id="KW-1185">Reference proteome</keyword>
<dbReference type="EMBL" id="CP136897">
    <property type="protein sequence ID" value="WOL17354.1"/>
    <property type="molecule type" value="Genomic_DNA"/>
</dbReference>
<reference evidence="3 4" key="1">
    <citation type="submission" date="2023-10" db="EMBL/GenBank/DDBJ databases">
        <title>Chromosome-scale genome assembly provides insights into flower coloration mechanisms of Canna indica.</title>
        <authorList>
            <person name="Li C."/>
        </authorList>
    </citation>
    <scope>NUCLEOTIDE SEQUENCE [LARGE SCALE GENOMIC DNA]</scope>
    <source>
        <tissue evidence="3">Flower</tissue>
    </source>
</reference>
<dbReference type="InterPro" id="IPR006598">
    <property type="entry name" value="CAP10"/>
</dbReference>
<keyword evidence="1" id="KW-1133">Transmembrane helix</keyword>
<evidence type="ECO:0000313" key="3">
    <source>
        <dbReference type="EMBL" id="WOL17354.1"/>
    </source>
</evidence>
<sequence length="782" mass="90487">MLGTSVQSLLQIDCESVTPSHTEILFGLDIPFSISEVANVIKTSKNYKSPGPDGLVLEFYKKFWDSIGSILTRILNDLLSQPGDLARINSAFITLIPKKEGVNHTNDFRPISLENSVVKIFSKLLANRLIPHMPALIENSQGVFTQGRNTIDCYMTVAETTWACNYSKRDSCIIKFDFARAFDSVGWDFVEDMLIAHGFPPRWISWISHLLRSTSSSIITNGTIGVPFLYKRGLRQVHKELMREARKRSRGNELRIQIGWFSEHKMSSNGWLCCKWRQFGKEGSTYAPLESRTKVALTTRLVAVFFLAVVLLALISTRWIDIESSFTMITWSNQTSTSESHHPQPIALTCSNTSTPFRCQIRMQSPSPSRSSHSLPSPSCPEYFRWIHEDLRPWKSTGITREAVEEAQKSAAFRLLVIDGKLYVEKYHRVFQTRDLFTLWGFVQLANRYPGRLPDLDLMFNCEDMPVVKASYYATAADSPPLPPLFRYCKDDTTVDIVFPDWSFWGWPEIDIKPWEKLSEEMKEANERMEWKKRKPFAHWRGNPSVSWHRLDLMNCNPFNGHDWNARIFAQDWKKEIMNGFNESNLAEQCDYRYKIFVEGRAWSVSEKYTLACDSPALFVTTHFYDFMTRGLMPGRHYWPIREYTKCLSIKLAVDWGNKHQNEVQAIGKQGSRFIMEEVKMEYVYQYMLHLLTEYAKLLRYKPTLPEKATELCLESLACGKQGRVKDFLLESMVTRATDAEPCTLPPPYTRGELEELRLRKVDAVKQVEKWEKEAWDKGIIY</sequence>
<organism evidence="3 4">
    <name type="scientific">Canna indica</name>
    <name type="common">Indian-shot</name>
    <dbReference type="NCBI Taxonomy" id="4628"/>
    <lineage>
        <taxon>Eukaryota</taxon>
        <taxon>Viridiplantae</taxon>
        <taxon>Streptophyta</taxon>
        <taxon>Embryophyta</taxon>
        <taxon>Tracheophyta</taxon>
        <taxon>Spermatophyta</taxon>
        <taxon>Magnoliopsida</taxon>
        <taxon>Liliopsida</taxon>
        <taxon>Zingiberales</taxon>
        <taxon>Cannaceae</taxon>
        <taxon>Canna</taxon>
    </lineage>
</organism>